<comment type="caution">
    <text evidence="2">The sequence shown here is derived from an EMBL/GenBank/DDBJ whole genome shotgun (WGS) entry which is preliminary data.</text>
</comment>
<accession>A0A9P5U902</accession>
<gene>
    <name evidence="2" type="ORF">BDP27DRAFT_509540</name>
</gene>
<keyword evidence="3" id="KW-1185">Reference proteome</keyword>
<protein>
    <submittedName>
        <fullName evidence="2">Uncharacterized protein</fullName>
    </submittedName>
</protein>
<dbReference type="AlphaFoldDB" id="A0A9P5U902"/>
<evidence type="ECO:0000256" key="1">
    <source>
        <dbReference type="SAM" id="MobiDB-lite"/>
    </source>
</evidence>
<feature type="region of interest" description="Disordered" evidence="1">
    <location>
        <begin position="109"/>
        <end position="143"/>
    </location>
</feature>
<sequence>MSGSSKQHPTTWFMYQYFPRNIKQGGELYPVLCFYPFPNQQAFYLKLQPHPTRTMVCIAIPCTPSDSTAGHVGTLSLPTTPEPDPLNSGCASNATGPRMSVLCRHQYSAPPSRPPKLVRATVPLPKQNSADSGADGTDEERPSFGLGLHLRSAMSEDDVLMLSPLGQKILDFPRAPAPSWTSDSTTSIGVCSPVAVPKVFDEPLPQSPLALLFALPVPPSEELPPSSPSKSPLLPPLFEYSSLRTFPSAEIPVIECKSSVFESSPESESWFIRVHPTVVISRMKTTTVNITCSGRDPPSRSTSTCRRCPCSPSLIIPNPRPDSMLSNLLPPFTTSKLNSIAMTKNPVFESLVVQ</sequence>
<dbReference type="Proteomes" id="UP000772434">
    <property type="component" value="Unassembled WGS sequence"/>
</dbReference>
<evidence type="ECO:0000313" key="3">
    <source>
        <dbReference type="Proteomes" id="UP000772434"/>
    </source>
</evidence>
<reference evidence="2" key="1">
    <citation type="submission" date="2020-11" db="EMBL/GenBank/DDBJ databases">
        <authorList>
            <consortium name="DOE Joint Genome Institute"/>
            <person name="Ahrendt S."/>
            <person name="Riley R."/>
            <person name="Andreopoulos W."/>
            <person name="Labutti K."/>
            <person name="Pangilinan J."/>
            <person name="Ruiz-Duenas F.J."/>
            <person name="Barrasa J.M."/>
            <person name="Sanchez-Garcia M."/>
            <person name="Camarero S."/>
            <person name="Miyauchi S."/>
            <person name="Serrano A."/>
            <person name="Linde D."/>
            <person name="Babiker R."/>
            <person name="Drula E."/>
            <person name="Ayuso-Fernandez I."/>
            <person name="Pacheco R."/>
            <person name="Padilla G."/>
            <person name="Ferreira P."/>
            <person name="Barriuso J."/>
            <person name="Kellner H."/>
            <person name="Castanera R."/>
            <person name="Alfaro M."/>
            <person name="Ramirez L."/>
            <person name="Pisabarro A.G."/>
            <person name="Kuo A."/>
            <person name="Tritt A."/>
            <person name="Lipzen A."/>
            <person name="He G."/>
            <person name="Yan M."/>
            <person name="Ng V."/>
            <person name="Cullen D."/>
            <person name="Martin F."/>
            <person name="Rosso M.-N."/>
            <person name="Henrissat B."/>
            <person name="Hibbett D."/>
            <person name="Martinez A.T."/>
            <person name="Grigoriev I.V."/>
        </authorList>
    </citation>
    <scope>NUCLEOTIDE SEQUENCE</scope>
    <source>
        <strain evidence="2">AH 40177</strain>
    </source>
</reference>
<name>A0A9P5U902_9AGAR</name>
<dbReference type="EMBL" id="JADNRY010000031">
    <property type="protein sequence ID" value="KAF9071520.1"/>
    <property type="molecule type" value="Genomic_DNA"/>
</dbReference>
<evidence type="ECO:0000313" key="2">
    <source>
        <dbReference type="EMBL" id="KAF9071520.1"/>
    </source>
</evidence>
<proteinExistence type="predicted"/>
<organism evidence="2 3">
    <name type="scientific">Rhodocollybia butyracea</name>
    <dbReference type="NCBI Taxonomy" id="206335"/>
    <lineage>
        <taxon>Eukaryota</taxon>
        <taxon>Fungi</taxon>
        <taxon>Dikarya</taxon>
        <taxon>Basidiomycota</taxon>
        <taxon>Agaricomycotina</taxon>
        <taxon>Agaricomycetes</taxon>
        <taxon>Agaricomycetidae</taxon>
        <taxon>Agaricales</taxon>
        <taxon>Marasmiineae</taxon>
        <taxon>Omphalotaceae</taxon>
        <taxon>Rhodocollybia</taxon>
    </lineage>
</organism>